<dbReference type="GO" id="GO:0000398">
    <property type="term" value="P:mRNA splicing, via spliceosome"/>
    <property type="evidence" value="ECO:0007669"/>
    <property type="project" value="InterPro"/>
</dbReference>
<evidence type="ECO:0000313" key="6">
    <source>
        <dbReference type="Proteomes" id="UP001161247"/>
    </source>
</evidence>
<evidence type="ECO:0000256" key="3">
    <source>
        <dbReference type="ARBA" id="ARBA00023043"/>
    </source>
</evidence>
<protein>
    <submittedName>
        <fullName evidence="5">OLC1v1030943C1</fullName>
    </submittedName>
</protein>
<organism evidence="5 6">
    <name type="scientific">Oldenlandia corymbosa var. corymbosa</name>
    <dbReference type="NCBI Taxonomy" id="529605"/>
    <lineage>
        <taxon>Eukaryota</taxon>
        <taxon>Viridiplantae</taxon>
        <taxon>Streptophyta</taxon>
        <taxon>Embryophyta</taxon>
        <taxon>Tracheophyta</taxon>
        <taxon>Spermatophyta</taxon>
        <taxon>Magnoliopsida</taxon>
        <taxon>eudicotyledons</taxon>
        <taxon>Gunneridae</taxon>
        <taxon>Pentapetalae</taxon>
        <taxon>asterids</taxon>
        <taxon>lamiids</taxon>
        <taxon>Gentianales</taxon>
        <taxon>Rubiaceae</taxon>
        <taxon>Rubioideae</taxon>
        <taxon>Spermacoceae</taxon>
        <taxon>Hedyotis-Oldenlandia complex</taxon>
        <taxon>Oldenlandia</taxon>
    </lineage>
</organism>
<keyword evidence="3" id="KW-0040">ANK repeat</keyword>
<dbReference type="PANTHER" id="PTHR24171">
    <property type="entry name" value="ANKYRIN REPEAT DOMAIN-CONTAINING PROTEIN 39-RELATED"/>
    <property type="match status" value="1"/>
</dbReference>
<evidence type="ECO:0000256" key="4">
    <source>
        <dbReference type="SAM" id="MobiDB-lite"/>
    </source>
</evidence>
<dbReference type="Pfam" id="PF12796">
    <property type="entry name" value="Ank_2"/>
    <property type="match status" value="1"/>
</dbReference>
<comment type="similarity">
    <text evidence="1">Belongs to the DIM1 family.</text>
</comment>
<proteinExistence type="inferred from homology"/>
<feature type="region of interest" description="Disordered" evidence="4">
    <location>
        <begin position="161"/>
        <end position="190"/>
    </location>
</feature>
<gene>
    <name evidence="5" type="ORF">OLC1_LOCUS6127</name>
</gene>
<dbReference type="GO" id="GO:0004842">
    <property type="term" value="F:ubiquitin-protein transferase activity"/>
    <property type="evidence" value="ECO:0007669"/>
    <property type="project" value="TreeGrafter"/>
</dbReference>
<dbReference type="AlphaFoldDB" id="A0AAV1CHD7"/>
<evidence type="ECO:0000256" key="2">
    <source>
        <dbReference type="ARBA" id="ARBA00022737"/>
    </source>
</evidence>
<keyword evidence="6" id="KW-1185">Reference proteome</keyword>
<dbReference type="InterPro" id="IPR004123">
    <property type="entry name" value="Dim1"/>
</dbReference>
<keyword evidence="2" id="KW-0677">Repeat</keyword>
<dbReference type="SUPFAM" id="SSF48403">
    <property type="entry name" value="Ankyrin repeat"/>
    <property type="match status" value="1"/>
</dbReference>
<evidence type="ECO:0000256" key="1">
    <source>
        <dbReference type="ARBA" id="ARBA00008241"/>
    </source>
</evidence>
<sequence length="438" mass="48175">MALPSSSSSGAEKSLIRLHRAFKVDEAINTRKKHIVIIRFGNEDDPTCEEVDEWLEEEAKRLDEKDAVIYIVENESVPELVARFELSYDAAATIIFFLNNTVATILAGADVTQEKFKQTVAKLLQRRNRTAPYVENGSQNAICINQVTIIIKLEYRRVKRTKGEEEEEAMGNQKKPGRTTATENTAGGDEELHKAARSGDLEAVLRICSTDPLAINSRDKHSLYESGLLNINMILPVCSLTDVDPRLHLAAWAGQTKVVEFLSKKADVGAAAMDDMGAIHFASQKGHTEVVRILISAGVPIKSCNRKGMTALHYAAQGSHLELVKYLIKKGAVVNSKNKAGQTPVDLASGEEIRTFLTGCQTKSSSEVPNVKENDSKVEAPSSLQENADNGKVQDQDNELTKRKNDEDVNKGILPQAKKTKVALNHLIASDDTQDEEE</sequence>
<reference evidence="5" key="1">
    <citation type="submission" date="2023-03" db="EMBL/GenBank/DDBJ databases">
        <authorList>
            <person name="Julca I."/>
        </authorList>
    </citation>
    <scope>NUCLEOTIDE SEQUENCE</scope>
</reference>
<dbReference type="InterPro" id="IPR036770">
    <property type="entry name" value="Ankyrin_rpt-contain_sf"/>
</dbReference>
<feature type="compositionally biased region" description="Basic and acidic residues" evidence="4">
    <location>
        <begin position="392"/>
        <end position="410"/>
    </location>
</feature>
<dbReference type="GO" id="GO:0085020">
    <property type="term" value="P:protein K6-linked ubiquitination"/>
    <property type="evidence" value="ECO:0007669"/>
    <property type="project" value="TreeGrafter"/>
</dbReference>
<dbReference type="EMBL" id="OX459119">
    <property type="protein sequence ID" value="CAI9095084.1"/>
    <property type="molecule type" value="Genomic_DNA"/>
</dbReference>
<dbReference type="PANTHER" id="PTHR24171:SF8">
    <property type="entry name" value="BRCA1-ASSOCIATED RING DOMAIN PROTEIN 1"/>
    <property type="match status" value="1"/>
</dbReference>
<dbReference type="GO" id="GO:0046540">
    <property type="term" value="C:U4/U6 x U5 tri-snRNP complex"/>
    <property type="evidence" value="ECO:0007669"/>
    <property type="project" value="InterPro"/>
</dbReference>
<dbReference type="Proteomes" id="UP001161247">
    <property type="component" value="Chromosome 2"/>
</dbReference>
<name>A0AAV1CHD7_OLDCO</name>
<accession>A0AAV1CHD7</accession>
<dbReference type="InterPro" id="IPR002110">
    <property type="entry name" value="Ankyrin_rpt"/>
</dbReference>
<dbReference type="SUPFAM" id="SSF52833">
    <property type="entry name" value="Thioredoxin-like"/>
    <property type="match status" value="1"/>
</dbReference>
<dbReference type="InterPro" id="IPR036249">
    <property type="entry name" value="Thioredoxin-like_sf"/>
</dbReference>
<evidence type="ECO:0000313" key="5">
    <source>
        <dbReference type="EMBL" id="CAI9095084.1"/>
    </source>
</evidence>
<feature type="region of interest" description="Disordered" evidence="4">
    <location>
        <begin position="364"/>
        <end position="414"/>
    </location>
</feature>
<dbReference type="SMART" id="SM01410">
    <property type="entry name" value="DIM1"/>
    <property type="match status" value="1"/>
</dbReference>
<dbReference type="Gene3D" id="3.40.30.10">
    <property type="entry name" value="Glutaredoxin"/>
    <property type="match status" value="1"/>
</dbReference>
<dbReference type="Pfam" id="PF02966">
    <property type="entry name" value="DIM1"/>
    <property type="match status" value="1"/>
</dbReference>
<dbReference type="Gene3D" id="1.25.40.20">
    <property type="entry name" value="Ankyrin repeat-containing domain"/>
    <property type="match status" value="1"/>
</dbReference>
<dbReference type="SMART" id="SM00248">
    <property type="entry name" value="ANK"/>
    <property type="match status" value="4"/>
</dbReference>